<dbReference type="InterPro" id="IPR011907">
    <property type="entry name" value="RNase_III"/>
</dbReference>
<evidence type="ECO:0000259" key="9">
    <source>
        <dbReference type="PROSITE" id="PS50137"/>
    </source>
</evidence>
<dbReference type="GO" id="GO:0005737">
    <property type="term" value="C:cytoplasm"/>
    <property type="evidence" value="ECO:0007669"/>
    <property type="project" value="UniProtKB-SubCell"/>
</dbReference>
<sequence length="238" mass="27031">MSYLPRQRQLQELVRRLGLEKVGAERIHWELLDLALVHSTASPTENYEQLEFVGDAVIRMTVAEYLFENHRDLSVGEYSALRAMLVSDRTLAQWASRYNLDRYLVIAESARKDENARESLLAESFEAMLGALYLSTHTLELVRPWLDQHLAEQIATIRSDPALQNYKAALQEWTQAHYKALPEYRVQEVGAAMASDRFAAEVWFMDQRLGSGTGRSIKAAEQAAAQMAFLAIQANQQA</sequence>
<dbReference type="CDD" id="cd10845">
    <property type="entry name" value="DSRM_RNAse_III_family"/>
    <property type="match status" value="1"/>
</dbReference>
<comment type="catalytic activity">
    <reaction evidence="1 8">
        <text>Endonucleolytic cleavage to 5'-phosphomonoester.</text>
        <dbReference type="EC" id="3.1.26.3"/>
    </reaction>
</comment>
<keyword evidence="8" id="KW-0698">rRNA processing</keyword>
<evidence type="ECO:0000313" key="11">
    <source>
        <dbReference type="EMBL" id="HFN00337.1"/>
    </source>
</evidence>
<evidence type="ECO:0000256" key="5">
    <source>
        <dbReference type="ARBA" id="ARBA00022759"/>
    </source>
</evidence>
<dbReference type="InterPro" id="IPR000999">
    <property type="entry name" value="RNase_III_dom"/>
</dbReference>
<evidence type="ECO:0000256" key="7">
    <source>
        <dbReference type="ARBA" id="ARBA00022884"/>
    </source>
</evidence>
<feature type="domain" description="DRBM" evidence="9">
    <location>
        <begin position="165"/>
        <end position="234"/>
    </location>
</feature>
<dbReference type="PANTHER" id="PTHR11207:SF0">
    <property type="entry name" value="RIBONUCLEASE 3"/>
    <property type="match status" value="1"/>
</dbReference>
<evidence type="ECO:0000256" key="2">
    <source>
        <dbReference type="ARBA" id="ARBA00010183"/>
    </source>
</evidence>
<keyword evidence="8" id="KW-0819">tRNA processing</keyword>
<dbReference type="GO" id="GO:0006364">
    <property type="term" value="P:rRNA processing"/>
    <property type="evidence" value="ECO:0007669"/>
    <property type="project" value="UniProtKB-UniRule"/>
</dbReference>
<feature type="binding site" evidence="8">
    <location>
        <position position="51"/>
    </location>
    <ligand>
        <name>Mg(2+)</name>
        <dbReference type="ChEBI" id="CHEBI:18420"/>
    </ligand>
</feature>
<dbReference type="GO" id="GO:0003725">
    <property type="term" value="F:double-stranded RNA binding"/>
    <property type="evidence" value="ECO:0007669"/>
    <property type="project" value="TreeGrafter"/>
</dbReference>
<keyword evidence="8" id="KW-0460">Magnesium</keyword>
<dbReference type="GO" id="GO:0019843">
    <property type="term" value="F:rRNA binding"/>
    <property type="evidence" value="ECO:0007669"/>
    <property type="project" value="UniProtKB-KW"/>
</dbReference>
<feature type="binding site" evidence="8">
    <location>
        <position position="126"/>
    </location>
    <ligand>
        <name>Mg(2+)</name>
        <dbReference type="ChEBI" id="CHEBI:18420"/>
    </ligand>
</feature>
<dbReference type="PROSITE" id="PS50142">
    <property type="entry name" value="RNASE_3_2"/>
    <property type="match status" value="1"/>
</dbReference>
<dbReference type="EC" id="3.1.26.3" evidence="8"/>
<keyword evidence="5 8" id="KW-0255">Endonuclease</keyword>
<accession>A0A7C3PKS3</accession>
<comment type="similarity">
    <text evidence="2">Belongs to the ribonuclease III family.</text>
</comment>
<dbReference type="PANTHER" id="PTHR11207">
    <property type="entry name" value="RIBONUCLEASE III"/>
    <property type="match status" value="1"/>
</dbReference>
<dbReference type="NCBIfam" id="TIGR02191">
    <property type="entry name" value="RNaseIII"/>
    <property type="match status" value="1"/>
</dbReference>
<dbReference type="Pfam" id="PF00636">
    <property type="entry name" value="Ribonuclease_3"/>
    <property type="match status" value="1"/>
</dbReference>
<keyword evidence="7 8" id="KW-0694">RNA-binding</keyword>
<keyword evidence="8" id="KW-0963">Cytoplasm</keyword>
<feature type="binding site" evidence="8">
    <location>
        <position position="123"/>
    </location>
    <ligand>
        <name>Mg(2+)</name>
        <dbReference type="ChEBI" id="CHEBI:18420"/>
    </ligand>
</feature>
<feature type="domain" description="RNase III" evidence="10">
    <location>
        <begin position="10"/>
        <end position="137"/>
    </location>
</feature>
<evidence type="ECO:0000256" key="3">
    <source>
        <dbReference type="ARBA" id="ARBA00022664"/>
    </source>
</evidence>
<comment type="subcellular location">
    <subcellularLocation>
        <location evidence="8">Cytoplasm</location>
    </subcellularLocation>
</comment>
<proteinExistence type="inferred from homology"/>
<keyword evidence="8" id="KW-0479">Metal-binding</keyword>
<keyword evidence="6 8" id="KW-0378">Hydrolase</keyword>
<name>A0A7C3PKS3_9CYAN</name>
<dbReference type="SMART" id="SM00358">
    <property type="entry name" value="DSRM"/>
    <property type="match status" value="1"/>
</dbReference>
<reference evidence="11" key="1">
    <citation type="journal article" date="2020" name="mSystems">
        <title>Genome- and Community-Level Interaction Insights into Carbon Utilization and Element Cycling Functions of Hydrothermarchaeota in Hydrothermal Sediment.</title>
        <authorList>
            <person name="Zhou Z."/>
            <person name="Liu Y."/>
            <person name="Xu W."/>
            <person name="Pan J."/>
            <person name="Luo Z.H."/>
            <person name="Li M."/>
        </authorList>
    </citation>
    <scope>NUCLEOTIDE SEQUENCE [LARGE SCALE GENOMIC DNA]</scope>
    <source>
        <strain evidence="11">SpSt-418</strain>
    </source>
</reference>
<dbReference type="Gene3D" id="3.30.160.20">
    <property type="match status" value="1"/>
</dbReference>
<dbReference type="SMART" id="SM00535">
    <property type="entry name" value="RIBOc"/>
    <property type="match status" value="1"/>
</dbReference>
<comment type="cofactor">
    <cofactor evidence="8">
        <name>Mg(2+)</name>
        <dbReference type="ChEBI" id="CHEBI:18420"/>
    </cofactor>
</comment>
<comment type="subunit">
    <text evidence="8">Homodimer.</text>
</comment>
<dbReference type="GO" id="GO:0006397">
    <property type="term" value="P:mRNA processing"/>
    <property type="evidence" value="ECO:0007669"/>
    <property type="project" value="UniProtKB-UniRule"/>
</dbReference>
<evidence type="ECO:0000259" key="10">
    <source>
        <dbReference type="PROSITE" id="PS50142"/>
    </source>
</evidence>
<evidence type="ECO:0000256" key="4">
    <source>
        <dbReference type="ARBA" id="ARBA00022722"/>
    </source>
</evidence>
<comment type="caution">
    <text evidence="11">The sequence shown here is derived from an EMBL/GenBank/DDBJ whole genome shotgun (WGS) entry which is preliminary data.</text>
</comment>
<dbReference type="AlphaFoldDB" id="A0A7C3PKS3"/>
<keyword evidence="4 8" id="KW-0540">Nuclease</keyword>
<dbReference type="GO" id="GO:0046872">
    <property type="term" value="F:metal ion binding"/>
    <property type="evidence" value="ECO:0007669"/>
    <property type="project" value="UniProtKB-KW"/>
</dbReference>
<dbReference type="InterPro" id="IPR014720">
    <property type="entry name" value="dsRBD_dom"/>
</dbReference>
<dbReference type="InterPro" id="IPR036389">
    <property type="entry name" value="RNase_III_sf"/>
</dbReference>
<protein>
    <recommendedName>
        <fullName evidence="8">Ribonuclease 3</fullName>
        <ecNumber evidence="8">3.1.26.3</ecNumber>
    </recommendedName>
    <alternativeName>
        <fullName evidence="8">Ribonuclease III</fullName>
        <shortName evidence="8">RNase III</shortName>
    </alternativeName>
</protein>
<evidence type="ECO:0000256" key="6">
    <source>
        <dbReference type="ARBA" id="ARBA00022801"/>
    </source>
</evidence>
<keyword evidence="8" id="KW-0699">rRNA-binding</keyword>
<evidence type="ECO:0000256" key="1">
    <source>
        <dbReference type="ARBA" id="ARBA00000109"/>
    </source>
</evidence>
<dbReference type="PROSITE" id="PS50137">
    <property type="entry name" value="DS_RBD"/>
    <property type="match status" value="1"/>
</dbReference>
<dbReference type="SUPFAM" id="SSF54768">
    <property type="entry name" value="dsRNA-binding domain-like"/>
    <property type="match status" value="1"/>
</dbReference>
<feature type="active site" evidence="8">
    <location>
        <position position="55"/>
    </location>
</feature>
<dbReference type="GO" id="GO:0010468">
    <property type="term" value="P:regulation of gene expression"/>
    <property type="evidence" value="ECO:0007669"/>
    <property type="project" value="TreeGrafter"/>
</dbReference>
<dbReference type="EMBL" id="DSRU01000318">
    <property type="protein sequence ID" value="HFN00337.1"/>
    <property type="molecule type" value="Genomic_DNA"/>
</dbReference>
<dbReference type="HAMAP" id="MF_00104">
    <property type="entry name" value="RNase_III"/>
    <property type="match status" value="1"/>
</dbReference>
<keyword evidence="3 8" id="KW-0507">mRNA processing</keyword>
<dbReference type="Pfam" id="PF00035">
    <property type="entry name" value="dsrm"/>
    <property type="match status" value="1"/>
</dbReference>
<gene>
    <name evidence="8 11" type="primary">rnc</name>
    <name evidence="11" type="ORF">ENR64_21840</name>
</gene>
<evidence type="ECO:0000256" key="8">
    <source>
        <dbReference type="HAMAP-Rule" id="MF_00104"/>
    </source>
</evidence>
<comment type="function">
    <text evidence="8">Digests double-stranded RNA. Involved in the processing of primary rRNA transcript to yield the immediate precursors to the large and small rRNAs (23S and 16S). Processes some mRNAs, and tRNAs when they are encoded in the rRNA operon. Processes pre-crRNA and tracrRNA of type II CRISPR loci if present in the organism.</text>
</comment>
<dbReference type="CDD" id="cd00593">
    <property type="entry name" value="RIBOc"/>
    <property type="match status" value="1"/>
</dbReference>
<organism evidence="11">
    <name type="scientific">Oscillatoriales cyanobacterium SpSt-418</name>
    <dbReference type="NCBI Taxonomy" id="2282169"/>
    <lineage>
        <taxon>Bacteria</taxon>
        <taxon>Bacillati</taxon>
        <taxon>Cyanobacteriota</taxon>
        <taxon>Cyanophyceae</taxon>
        <taxon>Oscillatoriophycideae</taxon>
        <taxon>Oscillatoriales</taxon>
    </lineage>
</organism>
<dbReference type="PROSITE" id="PS00517">
    <property type="entry name" value="RNASE_3_1"/>
    <property type="match status" value="1"/>
</dbReference>
<dbReference type="GO" id="GO:0004525">
    <property type="term" value="F:ribonuclease III activity"/>
    <property type="evidence" value="ECO:0007669"/>
    <property type="project" value="UniProtKB-UniRule"/>
</dbReference>
<feature type="active site" evidence="8">
    <location>
        <position position="126"/>
    </location>
</feature>
<dbReference type="SUPFAM" id="SSF69065">
    <property type="entry name" value="RNase III domain-like"/>
    <property type="match status" value="1"/>
</dbReference>
<dbReference type="GO" id="GO:0008033">
    <property type="term" value="P:tRNA processing"/>
    <property type="evidence" value="ECO:0007669"/>
    <property type="project" value="UniProtKB-KW"/>
</dbReference>
<dbReference type="Gene3D" id="1.10.1520.10">
    <property type="entry name" value="Ribonuclease III domain"/>
    <property type="match status" value="1"/>
</dbReference>